<dbReference type="Gene3D" id="3.30.559.10">
    <property type="entry name" value="Chloramphenicol acetyltransferase-like domain"/>
    <property type="match status" value="3"/>
</dbReference>
<dbReference type="GO" id="GO:0017000">
    <property type="term" value="P:antibiotic biosynthetic process"/>
    <property type="evidence" value="ECO:0007669"/>
    <property type="project" value="UniProtKB-KW"/>
</dbReference>
<dbReference type="CDD" id="cd05930">
    <property type="entry name" value="A_NRPS"/>
    <property type="match status" value="1"/>
</dbReference>
<dbReference type="Pfam" id="PF00975">
    <property type="entry name" value="Thioesterase"/>
    <property type="match status" value="1"/>
</dbReference>
<dbReference type="InterPro" id="IPR010071">
    <property type="entry name" value="AA_adenyl_dom"/>
</dbReference>
<dbReference type="FunFam" id="1.10.1200.10:FF:000005">
    <property type="entry name" value="Nonribosomal peptide synthetase 1"/>
    <property type="match status" value="2"/>
</dbReference>
<dbReference type="Gene3D" id="3.40.50.1820">
    <property type="entry name" value="alpha/beta hydrolase"/>
    <property type="match status" value="1"/>
</dbReference>
<dbReference type="Gene3D" id="1.10.1200.10">
    <property type="entry name" value="ACP-like"/>
    <property type="match status" value="3"/>
</dbReference>
<organism evidence="7 8">
    <name type="scientific">Baia soyae</name>
    <dbReference type="NCBI Taxonomy" id="1544746"/>
    <lineage>
        <taxon>Bacteria</taxon>
        <taxon>Bacillati</taxon>
        <taxon>Bacillota</taxon>
        <taxon>Bacilli</taxon>
        <taxon>Bacillales</taxon>
        <taxon>Thermoactinomycetaceae</taxon>
        <taxon>Baia</taxon>
    </lineage>
</organism>
<comment type="cofactor">
    <cofactor evidence="1">
        <name>pantetheine 4'-phosphate</name>
        <dbReference type="ChEBI" id="CHEBI:47942"/>
    </cofactor>
</comment>
<dbReference type="GO" id="GO:0044550">
    <property type="term" value="P:secondary metabolite biosynthetic process"/>
    <property type="evidence" value="ECO:0007669"/>
    <property type="project" value="UniProtKB-ARBA"/>
</dbReference>
<dbReference type="RefSeq" id="WP_131848382.1">
    <property type="nucleotide sequence ID" value="NZ_SLXV01000010.1"/>
</dbReference>
<dbReference type="InterPro" id="IPR029058">
    <property type="entry name" value="AB_hydrolase_fold"/>
</dbReference>
<dbReference type="InterPro" id="IPR036736">
    <property type="entry name" value="ACP-like_sf"/>
</dbReference>
<dbReference type="PROSITE" id="PS00455">
    <property type="entry name" value="AMP_BINDING"/>
    <property type="match status" value="3"/>
</dbReference>
<keyword evidence="4" id="KW-0597">Phosphoprotein</keyword>
<dbReference type="Gene3D" id="3.30.300.30">
    <property type="match status" value="3"/>
</dbReference>
<dbReference type="InterPro" id="IPR006162">
    <property type="entry name" value="Ppantetheine_attach_site"/>
</dbReference>
<dbReference type="InterPro" id="IPR000873">
    <property type="entry name" value="AMP-dep_synth/lig_dom"/>
</dbReference>
<comment type="similarity">
    <text evidence="2">Belongs to the ATP-dependent AMP-binding enzyme family.</text>
</comment>
<reference evidence="7 8" key="1">
    <citation type="submission" date="2019-03" db="EMBL/GenBank/DDBJ databases">
        <title>Genomic Encyclopedia of Type Strains, Phase IV (KMG-IV): sequencing the most valuable type-strain genomes for metagenomic binning, comparative biology and taxonomic classification.</title>
        <authorList>
            <person name="Goeker M."/>
        </authorList>
    </citation>
    <scope>NUCLEOTIDE SEQUENCE [LARGE SCALE GENOMIC DNA]</scope>
    <source>
        <strain evidence="7 8">DSM 46831</strain>
    </source>
</reference>
<keyword evidence="5" id="KW-0045">Antibiotic biosynthesis</keyword>
<dbReference type="CDD" id="cd12117">
    <property type="entry name" value="A_NRPS_Srf_like"/>
    <property type="match status" value="1"/>
</dbReference>
<evidence type="ECO:0000259" key="6">
    <source>
        <dbReference type="PROSITE" id="PS50075"/>
    </source>
</evidence>
<dbReference type="GO" id="GO:0031177">
    <property type="term" value="F:phosphopantetheine binding"/>
    <property type="evidence" value="ECO:0007669"/>
    <property type="project" value="InterPro"/>
</dbReference>
<accession>A0A4R2S0D9</accession>
<dbReference type="FunFam" id="3.40.50.12780:FF:000012">
    <property type="entry name" value="Non-ribosomal peptide synthetase"/>
    <property type="match status" value="2"/>
</dbReference>
<evidence type="ECO:0000256" key="2">
    <source>
        <dbReference type="ARBA" id="ARBA00006432"/>
    </source>
</evidence>
<dbReference type="InterPro" id="IPR023213">
    <property type="entry name" value="CAT-like_dom_sf"/>
</dbReference>
<dbReference type="PANTHER" id="PTHR45527">
    <property type="entry name" value="NONRIBOSOMAL PEPTIDE SYNTHETASE"/>
    <property type="match status" value="1"/>
</dbReference>
<dbReference type="PROSITE" id="PS00012">
    <property type="entry name" value="PHOSPHOPANTETHEINE"/>
    <property type="match status" value="2"/>
</dbReference>
<feature type="domain" description="Carrier" evidence="6">
    <location>
        <begin position="973"/>
        <end position="1048"/>
    </location>
</feature>
<dbReference type="InterPro" id="IPR020806">
    <property type="entry name" value="PKS_PP-bd"/>
</dbReference>
<dbReference type="NCBIfam" id="TIGR01733">
    <property type="entry name" value="AA-adenyl-dom"/>
    <property type="match status" value="3"/>
</dbReference>
<dbReference type="Gene3D" id="3.30.559.30">
    <property type="entry name" value="Nonribosomal peptide synthetase, condensation domain"/>
    <property type="match status" value="3"/>
</dbReference>
<keyword evidence="3" id="KW-0596">Phosphopantetheine</keyword>
<dbReference type="Gene3D" id="2.30.38.10">
    <property type="entry name" value="Luciferase, Domain 3"/>
    <property type="match status" value="3"/>
</dbReference>
<keyword evidence="8" id="KW-1185">Reference proteome</keyword>
<dbReference type="Proteomes" id="UP000294746">
    <property type="component" value="Unassembled WGS sequence"/>
</dbReference>
<dbReference type="SMART" id="SM00823">
    <property type="entry name" value="PKS_PP"/>
    <property type="match status" value="2"/>
</dbReference>
<dbReference type="InterPro" id="IPR020845">
    <property type="entry name" value="AMP-binding_CS"/>
</dbReference>
<dbReference type="InterPro" id="IPR045851">
    <property type="entry name" value="AMP-bd_C_sf"/>
</dbReference>
<dbReference type="SUPFAM" id="SSF53474">
    <property type="entry name" value="alpha/beta-Hydrolases"/>
    <property type="match status" value="1"/>
</dbReference>
<dbReference type="SUPFAM" id="SSF56801">
    <property type="entry name" value="Acetyl-CoA synthetase-like"/>
    <property type="match status" value="3"/>
</dbReference>
<dbReference type="InterPro" id="IPR025110">
    <property type="entry name" value="AMP-bd_C"/>
</dbReference>
<evidence type="ECO:0000313" key="8">
    <source>
        <dbReference type="Proteomes" id="UP000294746"/>
    </source>
</evidence>
<dbReference type="Pfam" id="PF00501">
    <property type="entry name" value="AMP-binding"/>
    <property type="match status" value="3"/>
</dbReference>
<dbReference type="Pfam" id="PF00668">
    <property type="entry name" value="Condensation"/>
    <property type="match status" value="3"/>
</dbReference>
<evidence type="ECO:0000256" key="5">
    <source>
        <dbReference type="ARBA" id="ARBA00023194"/>
    </source>
</evidence>
<dbReference type="FunFam" id="3.30.300.30:FF:000010">
    <property type="entry name" value="Enterobactin synthetase component F"/>
    <property type="match status" value="3"/>
</dbReference>
<dbReference type="InterPro" id="IPR001242">
    <property type="entry name" value="Condensation_dom"/>
</dbReference>
<dbReference type="SUPFAM" id="SSF52777">
    <property type="entry name" value="CoA-dependent acyltransferases"/>
    <property type="match status" value="6"/>
</dbReference>
<dbReference type="PROSITE" id="PS50075">
    <property type="entry name" value="CARRIER"/>
    <property type="match status" value="3"/>
</dbReference>
<dbReference type="Gene3D" id="3.40.50.980">
    <property type="match status" value="6"/>
</dbReference>
<proteinExistence type="inferred from homology"/>
<dbReference type="Pfam" id="PF13193">
    <property type="entry name" value="AMP-binding_C"/>
    <property type="match status" value="3"/>
</dbReference>
<dbReference type="FunFam" id="2.30.38.10:FF:000001">
    <property type="entry name" value="Non-ribosomal peptide synthetase PvdI"/>
    <property type="match status" value="3"/>
</dbReference>
<dbReference type="GO" id="GO:0003824">
    <property type="term" value="F:catalytic activity"/>
    <property type="evidence" value="ECO:0007669"/>
    <property type="project" value="InterPro"/>
</dbReference>
<protein>
    <submittedName>
        <fullName evidence="7">Fengycin family lipopeptide synthetase D</fullName>
    </submittedName>
</protein>
<dbReference type="InterPro" id="IPR001031">
    <property type="entry name" value="Thioesterase"/>
</dbReference>
<dbReference type="EMBL" id="SLXV01000010">
    <property type="protein sequence ID" value="TCP69307.1"/>
    <property type="molecule type" value="Genomic_DNA"/>
</dbReference>
<dbReference type="Pfam" id="PF00550">
    <property type="entry name" value="PP-binding"/>
    <property type="match status" value="3"/>
</dbReference>
<dbReference type="GO" id="GO:0043041">
    <property type="term" value="P:amino acid activation for nonribosomal peptide biosynthetic process"/>
    <property type="evidence" value="ECO:0007669"/>
    <property type="project" value="TreeGrafter"/>
</dbReference>
<evidence type="ECO:0000256" key="1">
    <source>
        <dbReference type="ARBA" id="ARBA00001957"/>
    </source>
</evidence>
<dbReference type="GO" id="GO:0005829">
    <property type="term" value="C:cytosol"/>
    <property type="evidence" value="ECO:0007669"/>
    <property type="project" value="TreeGrafter"/>
</dbReference>
<dbReference type="FunFam" id="3.40.50.980:FF:000002">
    <property type="entry name" value="Enterobactin synthetase component F"/>
    <property type="match status" value="1"/>
</dbReference>
<feature type="domain" description="Carrier" evidence="6">
    <location>
        <begin position="2010"/>
        <end position="2085"/>
    </location>
</feature>
<dbReference type="GO" id="GO:0008610">
    <property type="term" value="P:lipid biosynthetic process"/>
    <property type="evidence" value="ECO:0007669"/>
    <property type="project" value="UniProtKB-ARBA"/>
</dbReference>
<dbReference type="FunFam" id="3.40.50.980:FF:000001">
    <property type="entry name" value="Non-ribosomal peptide synthetase"/>
    <property type="match status" value="3"/>
</dbReference>
<comment type="caution">
    <text evidence="7">The sequence shown here is derived from an EMBL/GenBank/DDBJ whole genome shotgun (WGS) entry which is preliminary data.</text>
</comment>
<dbReference type="CDD" id="cd19531">
    <property type="entry name" value="LCL_NRPS-like"/>
    <property type="match status" value="2"/>
</dbReference>
<gene>
    <name evidence="7" type="ORF">EDD57_11030</name>
</gene>
<dbReference type="CDD" id="cd19543">
    <property type="entry name" value="DCL_NRPS"/>
    <property type="match status" value="1"/>
</dbReference>
<dbReference type="PANTHER" id="PTHR45527:SF1">
    <property type="entry name" value="FATTY ACID SYNTHASE"/>
    <property type="match status" value="1"/>
</dbReference>
<evidence type="ECO:0000256" key="4">
    <source>
        <dbReference type="ARBA" id="ARBA00022553"/>
    </source>
</evidence>
<name>A0A4R2S0D9_9BACL</name>
<evidence type="ECO:0000313" key="7">
    <source>
        <dbReference type="EMBL" id="TCP69307.1"/>
    </source>
</evidence>
<dbReference type="SUPFAM" id="SSF47336">
    <property type="entry name" value="ACP-like"/>
    <property type="match status" value="3"/>
</dbReference>
<dbReference type="InterPro" id="IPR009081">
    <property type="entry name" value="PP-bd_ACP"/>
</dbReference>
<dbReference type="OrthoDB" id="9765680at2"/>
<dbReference type="NCBIfam" id="NF003417">
    <property type="entry name" value="PRK04813.1"/>
    <property type="match status" value="3"/>
</dbReference>
<evidence type="ECO:0000256" key="3">
    <source>
        <dbReference type="ARBA" id="ARBA00022450"/>
    </source>
</evidence>
<dbReference type="Gene3D" id="1.10.287.490">
    <property type="entry name" value="Helix hairpin bin"/>
    <property type="match status" value="1"/>
</dbReference>
<sequence>MVDIQSMYPLSPMQQGMYFHALLDPESTAYFEQTIFTIAGEFDAKCFADSFQQLVDRHDILRTIFIQEGTEEPVQVVLQGLQAPVEIKDITGLSEKEQNEFLNQWIYGDRKKGFKLSEECLTRLMIFQTTQDEYRVIWSCHHLLIDGWCTPILLQEWLEIYDAQRENRSANLSSTVPYQLYIEWLEQQDQEESLAFWKNSLTGYNEQVDLPHRSSWEEASQYSFKEIIFDLDEDTTKKLDMLSKSQQVTLNTALQGIWGLLLGKYNQSQDVIFGNVVSGRPSEIPGVENIVGLFINTIPLRVQWEKEQTVLEFLQSLQKHAILSQGYEYCSLADIQTQSELKQELIQHLWVFENYPMEVGGKSIANNLTIKDIVAFEETNYHLNLIVMPGSQLRIHFKFNENKYDPHMIEQVKKHLQTLIHAVLQNPDQPISQLDFLTEADQKQLLVDFNATKSIFPKDKTIPQLFEEQAVQTPDQIAVVCKDQNVTFYELNQQAEKVAHLLAERGVGANQIVGLLVPPSIEMMIGLVGILKSGGAFLPIDPDTPMDRIEYMVQNSAVKQILTIADFFNRVPDTVEKIDLHKLWLEPPSNGNVCALKGGESTDLAYVIYTSGTTGLPKGVQVTHRNVIHYITSVVTQTSVSSADKSMLLSSYAFDLGYTPIFLTLLSGSQLHLVPREDYTEPEVLLEYIRQSNITFIKLTPSLFSMMVGSVSFAKTNPCETIRQIILGGEEIKYSDVISYFKQNPSVHIMDEYGPTETTIGCISSMLTHNQIPNMQMQSLPNIGRPIANTQVFILNEDNGLLPIGVAGQLCIGGEGISAGYQNLPELTSEKFIANPFLPDERIYKTGDLARWLPDGTIEYLGRIDNQVKIRGYRIELGEIESQLLQISFIKEAVVIASTMDDGHKALCAYIVSEQELVTSELKALLAKTLPNYMVPNYFIKVKSIPLTANGKVDKKSLPHHDVFNETGVEFVAPRTEIEGQLVQIWQDVLGVKKIGVYDDFFELGGHSLKATMLVAKVHQVLNQMIPLRYVFTYPTIAAMACELDQLEEKAFTAISPVEQSDHYPVSSAQKRIYLVQQLQDTSISYNMPWAIKIEGPLQKDRFKKAWKAVIERHEMLRTSFVMEKGEIVQRIHDQVQFEVEESDWNGAGIDSCMRSFIRPFDLGQAPLIRVGLINLSNNGYVMLCDMHHIIADGVSLEILLEEWMIFYTEGTLPEQRIQYKDFAAWQNSSFHSEEYQARQEFWLNQFQTIPPVLSLPTDYTRPAVQGFGGDRFHLTLDSGLTKKLYRLTRETGTTLYMVLLASYQVLLHKYTGQEDIVVGTPTAGRPHAEVQSMIGMFVNMLAIRNYPEEQKTIRHFLEEVKHNSLQVFENQDYPFEQLVEQLEVQRELSRHPLFDTLMVLQNTGSKQLDLPSLHCTPLDVPFDIAKFDLTLEIAENENEIGCDWEYNTSLFKRETIERMATHWIKVLQQFVENVDQEIGDVECLSEDEKHKILVEWNDTKSDYPYEKTIQQLFEEQVEKTPNHIAVQFGNQKISYLKLNETANRWARILRKQGVERESRVGLIMDRSSEMIIGILSILKAGGSYVPMDPSYPEDRKQYILEDSKASLLIVQDASMIPQGYVGEVLVLAEIDQIDEESSNLEPISLAENVAYIVYTSGSTGKPKGILTTHRNIVKTILNNGYIDIHESDRILQLSNYAFDGSTFDIYGALLHGAGLVLASKEVATNPDALASFIQDEKITVSFMTTALFNTLVDLNSVCLLGVRKILFGGEKVSVKHVQKALKVLGDGRLIHVYGPTETTVFATYYVINQSVLETGTVPIGKPLNNTQVYVLDQNHGVQPIGVPGELCIAGDGVASGYLNRPELTAASFIENPFSEGKMYRTGDLVRLLPDGNIEYLERLDHQVKIRGYRIELGEIQEQLIQIPIVKDAIAIATEMENSHHKELCAYIVANEELTTAQLRFELAKSLPSYMIPSYFVQMDYLPLTPNGKVDRKALPAPTGEMKSGYDYVAPRNLLEEILVDIWQEVLKVDRVGVEDDFFELGGHSLKATQLVALIYKKLNVNIPIHHIFQSPTIDALAKVLEDMEKGTYTSISSVQKMEYYPVSSAQKRMYLLRELEKEALNYNMPWAYLLEGVFNTEKMVEAWKTVVNRHEALRTSFGLHKGEIVQLIDDTILFEVERYEVESEAEIQATIDQFIRPFDLSKAPLLRVGLIKVSENKHVLMMDMHHIISDGTSVDILVRELISSYSSQTLDKVGIQYKDYAVWQNTFQQSEAFKAQETYWKEIFQTMPEALQLPTDSTRPAVPSFAGEHHSFILDPELSCRLNQLSKETGTSLYMLLLAAYNVLLHKYTGESDIVVGSPIAGRSHPDVQSVVGMFVNTLAMRNHPEGHKSFRTFLNEVRESSLGAFDNQDYPFEKLVEGLDMTRDLSRHPLFDTMFLVQNMDWTELELPNLRIHPYDLESQIAKLDLMLEVMEQGEEIKFHWEYSTALFKPETIIRMSEHWKHLLHQIVESPDQPIAEFRMVTEPEAHQLLVEFNDTSQDYPEDKTVHQLFEEQVMRTPDNVALIYKEQTLTYQDVNVRANKLAKKLQSLGVQSESLVAMMVERSPEMMIGILAILKSGGAYVPIDPDYPEDRIQYMLQDSGSDILLTQRKLVALVDMPHVLCIDEEDRYQDGYGSENLDIHVDPKQLAYVIYTSGSTGMPKGVMIEHQSVVSRLHWMQTEYPLTESDVVLQKTLFSFDLSVWEIFSWFMGGSSLCLLPTKMEKDPEMVVQAIEKYRVTSMYFVPSMLSIILHHVDRQSRKVDLSSVKRIFTCGEVLSAEQVKMFYQTFQFEQTKLINMYGPTEATVNVTIYDCYPDSEQTMIPIGVPIHNAKLYIVNEHHQPQPVGVIGELCIGGIGIARGYHGKQELTDEKFVANPFSSGEKMYKTGDLARYLSDGNIEYVGRTDHQVKVRGFRIELGEIESQLLQIPIVREAVVITRPNVQDQLELCAYFVAEQECSVSDLRAKLSQVLPHYMVPSYLVQLENMPLTSNGKVDRKTLPAPEGLQKAAMEYMAPRNELERKLVAIWSDVLGVEQMGIDDRFFEMGGNSLKILEVGYRVNELYQSTHFSIPLSFFYENQTIRSICHQLSEMLNLASQPSVMNLLNAKGQKNVFGFPPVFGYGIVYKPLAEQMDGEMSLYVADFIESDDRIERYVESITQIQPLGTITLIGYSAGGNLAFEVAKVLEGKGREVSQVILFDSIRKESHLEGKKIEEENMEDIRRVIGETTDLSLLSQKYKAYVSYFLSLVNTGNIHGEIHQILADVDPTNTVHDFTSWSTTTENYRLHQGHGTHFEMLSHPNVEKNAVLLREIVKELCVLVAH</sequence>
<feature type="domain" description="Carrier" evidence="6">
    <location>
        <begin position="3056"/>
        <end position="3134"/>
    </location>
</feature>